<name>A0A1F5RWA8_9BACT</name>
<feature type="domain" description="Glycosyltransferase 2-like" evidence="1">
    <location>
        <begin position="4"/>
        <end position="139"/>
    </location>
</feature>
<dbReference type="PANTHER" id="PTHR43179:SF7">
    <property type="entry name" value="RHAMNOSYLTRANSFERASE WBBL"/>
    <property type="match status" value="1"/>
</dbReference>
<dbReference type="CDD" id="cd04186">
    <property type="entry name" value="GT_2_like_c"/>
    <property type="match status" value="1"/>
</dbReference>
<organism evidence="2 3">
    <name type="scientific">Candidatus Falkowbacteria bacterium RIFCSPLOWO2_12_FULL_45_10</name>
    <dbReference type="NCBI Taxonomy" id="1797990"/>
    <lineage>
        <taxon>Bacteria</taxon>
        <taxon>Candidatus Falkowiibacteriota</taxon>
    </lineage>
</organism>
<dbReference type="InterPro" id="IPR001173">
    <property type="entry name" value="Glyco_trans_2-like"/>
</dbReference>
<protein>
    <recommendedName>
        <fullName evidence="1">Glycosyltransferase 2-like domain-containing protein</fullName>
    </recommendedName>
</protein>
<accession>A0A1F5RWA8</accession>
<dbReference type="InterPro" id="IPR029044">
    <property type="entry name" value="Nucleotide-diphossugar_trans"/>
</dbReference>
<dbReference type="Pfam" id="PF00535">
    <property type="entry name" value="Glycos_transf_2"/>
    <property type="match status" value="1"/>
</dbReference>
<dbReference type="EMBL" id="MFFX01000053">
    <property type="protein sequence ID" value="OGF18351.1"/>
    <property type="molecule type" value="Genomic_DNA"/>
</dbReference>
<reference evidence="2 3" key="1">
    <citation type="journal article" date="2016" name="Nat. Commun.">
        <title>Thousands of microbial genomes shed light on interconnected biogeochemical processes in an aquifer system.</title>
        <authorList>
            <person name="Anantharaman K."/>
            <person name="Brown C.T."/>
            <person name="Hug L.A."/>
            <person name="Sharon I."/>
            <person name="Castelle C.J."/>
            <person name="Probst A.J."/>
            <person name="Thomas B.C."/>
            <person name="Singh A."/>
            <person name="Wilkins M.J."/>
            <person name="Karaoz U."/>
            <person name="Brodie E.L."/>
            <person name="Williams K.H."/>
            <person name="Hubbard S.S."/>
            <person name="Banfield J.F."/>
        </authorList>
    </citation>
    <scope>NUCLEOTIDE SEQUENCE [LARGE SCALE GENOMIC DNA]</scope>
</reference>
<comment type="caution">
    <text evidence="2">The sequence shown here is derived from an EMBL/GenBank/DDBJ whole genome shotgun (WGS) entry which is preliminary data.</text>
</comment>
<evidence type="ECO:0000313" key="2">
    <source>
        <dbReference type="EMBL" id="OGF18351.1"/>
    </source>
</evidence>
<proteinExistence type="predicted"/>
<dbReference type="PANTHER" id="PTHR43179">
    <property type="entry name" value="RHAMNOSYLTRANSFERASE WBBL"/>
    <property type="match status" value="1"/>
</dbReference>
<dbReference type="Proteomes" id="UP000178682">
    <property type="component" value="Unassembled WGS sequence"/>
</dbReference>
<dbReference type="Gene3D" id="3.90.550.10">
    <property type="entry name" value="Spore Coat Polysaccharide Biosynthesis Protein SpsA, Chain A"/>
    <property type="match status" value="1"/>
</dbReference>
<dbReference type="SUPFAM" id="SSF53448">
    <property type="entry name" value="Nucleotide-diphospho-sugar transferases"/>
    <property type="match status" value="1"/>
</dbReference>
<gene>
    <name evidence="2" type="ORF">A3G56_01740</name>
</gene>
<evidence type="ECO:0000259" key="1">
    <source>
        <dbReference type="Pfam" id="PF00535"/>
    </source>
</evidence>
<dbReference type="AlphaFoldDB" id="A0A1F5RWA8"/>
<evidence type="ECO:0000313" key="3">
    <source>
        <dbReference type="Proteomes" id="UP000178682"/>
    </source>
</evidence>
<sequence length="292" mass="34692">MDVSIIIVNWNVRNLLYRCLQSIFIFTRDLEYEVIVIDNFSLDGSVQMLNDLSFTQPNLRVIFNQENAGFARANNQGLQVAKGKYALFMNPDMELVENTPRLLFHYLEARPGIAACTCQLQYGQGNRQPNIKRDPTFWSQLWILYKLHHFWQPPFLKKYLAKNFEYSREQEVEQVMGAFIFTRRDTINKIGGWSEDYFIWWEDVDLCKRLRQLGAVIVYTPISRVLHYEGQSFAQQLSFPKQRQFNRGLLTYFKKYHHRLAWFMLRLASIDSLALAWLAQLLRLKQRTQSRL</sequence>